<name>A0A1D8BJ79_SIFV</name>
<proteinExistence type="predicted"/>
<sequence length="90" mass="11209">MNEQIEFGEKYVKINDKFFYMSTENVEFIQWWYERFGHIKGIQFMEKLVKLFIIAKPEDYNDQWYVLDILKKHEKEISPLIDLIYSNYER</sequence>
<organism evidence="1">
    <name type="scientific">Sulfolobus islandicus filamentous virus 2</name>
    <dbReference type="NCBI Taxonomy" id="1902331"/>
    <lineage>
        <taxon>Viruses</taxon>
        <taxon>Adnaviria</taxon>
        <taxon>Zilligvirae</taxon>
        <taxon>Taleaviricota</taxon>
        <taxon>Tokiviricetes</taxon>
        <taxon>Ligamenvirales</taxon>
        <taxon>Lipothrixviridae</taxon>
        <taxon>Betalipothrixvirus</taxon>
        <taxon>Betalipothrixvirus hveragerdiense</taxon>
        <taxon>Sulfolobus islandicus filamentous virus</taxon>
    </lineage>
</organism>
<protein>
    <submittedName>
        <fullName evidence="1">SIFV.gp19-like protein</fullName>
    </submittedName>
</protein>
<evidence type="ECO:0000313" key="1">
    <source>
        <dbReference type="EMBL" id="AOS58371.1"/>
    </source>
</evidence>
<accession>A0A1D8BJ79</accession>
<dbReference type="Proteomes" id="UP000223173">
    <property type="component" value="Segment"/>
</dbReference>
<dbReference type="EMBL" id="KX467643">
    <property type="protein sequence ID" value="AOS58371.1"/>
    <property type="molecule type" value="Genomic_DNA"/>
</dbReference>
<gene>
    <name evidence="1" type="primary">SIFV2_gp16</name>
</gene>
<reference evidence="1" key="1">
    <citation type="journal article" date="2014" name="Mol. Microbiol.">
        <title>Inter-viral conflicts that exploit host CRISPR immune systems of Sulfolobus.</title>
        <authorList>
            <person name="Erdmann S."/>
            <person name="Le Moine Bauer S."/>
            <person name="Garrett R.A."/>
        </authorList>
    </citation>
    <scope>NUCLEOTIDE SEQUENCE [LARGE SCALE GENOMIC DNA]</scope>
</reference>
<reference evidence="1" key="2">
    <citation type="submission" date="2016-06" db="EMBL/GenBank/DDBJ databases">
        <authorList>
            <person name="Kjaerup R.B."/>
            <person name="Dalgaard T.S."/>
            <person name="Juul-Madsen H.R."/>
        </authorList>
    </citation>
    <scope>NUCLEOTIDE SEQUENCE</scope>
</reference>